<comment type="caution">
    <text evidence="2">The sequence shown here is derived from an EMBL/GenBank/DDBJ whole genome shotgun (WGS) entry which is preliminary data.</text>
</comment>
<keyword evidence="3" id="KW-1185">Reference proteome</keyword>
<dbReference type="OrthoDB" id="7188320at2"/>
<dbReference type="EMBL" id="MWPQ01000054">
    <property type="protein sequence ID" value="OPH81900.1"/>
    <property type="molecule type" value="Genomic_DNA"/>
</dbReference>
<dbReference type="InterPro" id="IPR009875">
    <property type="entry name" value="PilZ_domain"/>
</dbReference>
<dbReference type="Pfam" id="PF07238">
    <property type="entry name" value="PilZ"/>
    <property type="match status" value="1"/>
</dbReference>
<dbReference type="STRING" id="29421.B2M20_15670"/>
<dbReference type="SUPFAM" id="SSF141371">
    <property type="entry name" value="PilZ domain-like"/>
    <property type="match status" value="1"/>
</dbReference>
<name>A0A1V4HWG0_NITVU</name>
<dbReference type="GO" id="GO:0035438">
    <property type="term" value="F:cyclic-di-GMP binding"/>
    <property type="evidence" value="ECO:0007669"/>
    <property type="project" value="InterPro"/>
</dbReference>
<evidence type="ECO:0000313" key="3">
    <source>
        <dbReference type="Proteomes" id="UP000189940"/>
    </source>
</evidence>
<feature type="domain" description="PilZ" evidence="1">
    <location>
        <begin position="3"/>
        <end position="79"/>
    </location>
</feature>
<organism evidence="2 3">
    <name type="scientific">Nitrobacter vulgaris</name>
    <dbReference type="NCBI Taxonomy" id="29421"/>
    <lineage>
        <taxon>Bacteria</taxon>
        <taxon>Pseudomonadati</taxon>
        <taxon>Pseudomonadota</taxon>
        <taxon>Alphaproteobacteria</taxon>
        <taxon>Hyphomicrobiales</taxon>
        <taxon>Nitrobacteraceae</taxon>
        <taxon>Nitrobacter</taxon>
    </lineage>
</organism>
<accession>A0A1V4HWG0</accession>
<dbReference type="Gene3D" id="2.40.10.220">
    <property type="entry name" value="predicted glycosyltransferase like domains"/>
    <property type="match status" value="1"/>
</dbReference>
<evidence type="ECO:0000313" key="2">
    <source>
        <dbReference type="EMBL" id="OPH81900.1"/>
    </source>
</evidence>
<dbReference type="RefSeq" id="WP_079447962.1">
    <property type="nucleotide sequence ID" value="NZ_MWPQ01000054.1"/>
</dbReference>
<proteinExistence type="predicted"/>
<dbReference type="AlphaFoldDB" id="A0A1V4HWG0"/>
<protein>
    <submittedName>
        <fullName evidence="2">Pilus assembly protein PilZ</fullName>
    </submittedName>
</protein>
<reference evidence="2 3" key="1">
    <citation type="submission" date="2017-02" db="EMBL/GenBank/DDBJ databases">
        <title>Genome sequence of the nitrite-oxidizing bacterium Nitrobacter vulgaris strain Ab1.</title>
        <authorList>
            <person name="Mellbye B.L."/>
            <person name="Davis E.W."/>
            <person name="Spieck E."/>
            <person name="Chang J.H."/>
            <person name="Bottomley P.J."/>
            <person name="Sayavedra-Soto L.A."/>
        </authorList>
    </citation>
    <scope>NUCLEOTIDE SEQUENCE [LARGE SCALE GENOMIC DNA]</scope>
    <source>
        <strain evidence="2 3">Ab1</strain>
    </source>
</reference>
<dbReference type="Proteomes" id="UP000189940">
    <property type="component" value="Unassembled WGS sequence"/>
</dbReference>
<gene>
    <name evidence="2" type="ORF">B2M20_15670</name>
</gene>
<evidence type="ECO:0000259" key="1">
    <source>
        <dbReference type="Pfam" id="PF07238"/>
    </source>
</evidence>
<sequence length="80" mass="8803">MDERRSTKRQRVLKAGSIQIGAGGAIDCTVRNLSQFGAALDVQSPVGIPDEFILIIPNDRLRLPCRVAWRKAGRIGIRFG</sequence>